<gene>
    <name evidence="2" type="ORF">E2C01_091308</name>
</gene>
<feature type="region of interest" description="Disordered" evidence="1">
    <location>
        <begin position="1"/>
        <end position="38"/>
    </location>
</feature>
<evidence type="ECO:0000313" key="2">
    <source>
        <dbReference type="EMBL" id="MPC96071.1"/>
    </source>
</evidence>
<accession>A0A5B7JDM7</accession>
<dbReference type="Proteomes" id="UP000324222">
    <property type="component" value="Unassembled WGS sequence"/>
</dbReference>
<name>A0A5B7JDM7_PORTR</name>
<sequence>MAVFRIPAAGVPDRSKTRDRMDKTQRKKGHASGGRGEGKMIALDNWRCNYKRGRSAWQDV</sequence>
<organism evidence="2 3">
    <name type="scientific">Portunus trituberculatus</name>
    <name type="common">Swimming crab</name>
    <name type="synonym">Neptunus trituberculatus</name>
    <dbReference type="NCBI Taxonomy" id="210409"/>
    <lineage>
        <taxon>Eukaryota</taxon>
        <taxon>Metazoa</taxon>
        <taxon>Ecdysozoa</taxon>
        <taxon>Arthropoda</taxon>
        <taxon>Crustacea</taxon>
        <taxon>Multicrustacea</taxon>
        <taxon>Malacostraca</taxon>
        <taxon>Eumalacostraca</taxon>
        <taxon>Eucarida</taxon>
        <taxon>Decapoda</taxon>
        <taxon>Pleocyemata</taxon>
        <taxon>Brachyura</taxon>
        <taxon>Eubrachyura</taxon>
        <taxon>Portunoidea</taxon>
        <taxon>Portunidae</taxon>
        <taxon>Portuninae</taxon>
        <taxon>Portunus</taxon>
    </lineage>
</organism>
<dbReference type="EMBL" id="VSRR010104541">
    <property type="protein sequence ID" value="MPC96071.1"/>
    <property type="molecule type" value="Genomic_DNA"/>
</dbReference>
<proteinExistence type="predicted"/>
<evidence type="ECO:0000313" key="3">
    <source>
        <dbReference type="Proteomes" id="UP000324222"/>
    </source>
</evidence>
<reference evidence="2 3" key="1">
    <citation type="submission" date="2019-05" db="EMBL/GenBank/DDBJ databases">
        <title>Another draft genome of Portunus trituberculatus and its Hox gene families provides insights of decapod evolution.</title>
        <authorList>
            <person name="Jeong J.-H."/>
            <person name="Song I."/>
            <person name="Kim S."/>
            <person name="Choi T."/>
            <person name="Kim D."/>
            <person name="Ryu S."/>
            <person name="Kim W."/>
        </authorList>
    </citation>
    <scope>NUCLEOTIDE SEQUENCE [LARGE SCALE GENOMIC DNA]</scope>
    <source>
        <tissue evidence="2">Muscle</tissue>
    </source>
</reference>
<feature type="compositionally biased region" description="Basic and acidic residues" evidence="1">
    <location>
        <begin position="13"/>
        <end position="24"/>
    </location>
</feature>
<comment type="caution">
    <text evidence="2">The sequence shown here is derived from an EMBL/GenBank/DDBJ whole genome shotgun (WGS) entry which is preliminary data.</text>
</comment>
<dbReference type="AlphaFoldDB" id="A0A5B7JDM7"/>
<evidence type="ECO:0000256" key="1">
    <source>
        <dbReference type="SAM" id="MobiDB-lite"/>
    </source>
</evidence>
<keyword evidence="3" id="KW-1185">Reference proteome</keyword>
<protein>
    <submittedName>
        <fullName evidence="2">Uncharacterized protein</fullName>
    </submittedName>
</protein>